<accession>A0ABV9DFN6</accession>
<sequence>MKTRYSPLAYILIGTGIFFLLKELKLPIFTDFYSWPTLLIIVGAALLFHGYKAKDHQHLFSGTVILGLGIHFHGKQHYIFWVDNWAVYILIIGIAYIIRALKTKKGYLIGIVLISVSLLLIFSVELPAPLNKVYQVTAVLDTFWPVILIVLGFYWLKKK</sequence>
<comment type="caution">
    <text evidence="3">The sequence shown here is derived from an EMBL/GenBank/DDBJ whole genome shotgun (WGS) entry which is preliminary data.</text>
</comment>
<gene>
    <name evidence="3" type="ORF">ACFO3D_00035</name>
</gene>
<dbReference type="Pfam" id="PF22570">
    <property type="entry name" value="LiaF-TM"/>
    <property type="match status" value="1"/>
</dbReference>
<dbReference type="RefSeq" id="WP_390292525.1">
    <property type="nucleotide sequence ID" value="NZ_JBHSFU010000001.1"/>
</dbReference>
<dbReference type="InterPro" id="IPR054331">
    <property type="entry name" value="LiaF_TM"/>
</dbReference>
<keyword evidence="1" id="KW-0812">Transmembrane</keyword>
<evidence type="ECO:0000256" key="1">
    <source>
        <dbReference type="SAM" id="Phobius"/>
    </source>
</evidence>
<feature type="transmembrane region" description="Helical" evidence="1">
    <location>
        <begin position="80"/>
        <end position="99"/>
    </location>
</feature>
<name>A0ABV9DFN6_9BACI</name>
<evidence type="ECO:0000313" key="3">
    <source>
        <dbReference type="EMBL" id="MFC4556594.1"/>
    </source>
</evidence>
<evidence type="ECO:0000259" key="2">
    <source>
        <dbReference type="Pfam" id="PF22570"/>
    </source>
</evidence>
<feature type="domain" description="LiaF transmembrane" evidence="2">
    <location>
        <begin position="9"/>
        <end position="102"/>
    </location>
</feature>
<proteinExistence type="predicted"/>
<feature type="transmembrane region" description="Helical" evidence="1">
    <location>
        <begin position="5"/>
        <end position="21"/>
    </location>
</feature>
<feature type="transmembrane region" description="Helical" evidence="1">
    <location>
        <begin position="58"/>
        <end position="74"/>
    </location>
</feature>
<feature type="transmembrane region" description="Helical" evidence="1">
    <location>
        <begin position="136"/>
        <end position="156"/>
    </location>
</feature>
<keyword evidence="4" id="KW-1185">Reference proteome</keyword>
<keyword evidence="1" id="KW-1133">Transmembrane helix</keyword>
<keyword evidence="1" id="KW-0472">Membrane</keyword>
<dbReference type="Proteomes" id="UP001595989">
    <property type="component" value="Unassembled WGS sequence"/>
</dbReference>
<reference evidence="4" key="1">
    <citation type="journal article" date="2019" name="Int. J. Syst. Evol. Microbiol.">
        <title>The Global Catalogue of Microorganisms (GCM) 10K type strain sequencing project: providing services to taxonomists for standard genome sequencing and annotation.</title>
        <authorList>
            <consortium name="The Broad Institute Genomics Platform"/>
            <consortium name="The Broad Institute Genome Sequencing Center for Infectious Disease"/>
            <person name="Wu L."/>
            <person name="Ma J."/>
        </authorList>
    </citation>
    <scope>NUCLEOTIDE SEQUENCE [LARGE SCALE GENOMIC DNA]</scope>
    <source>
        <strain evidence="4">CGMCC 4.7426</strain>
    </source>
</reference>
<dbReference type="EMBL" id="JBHSFU010000001">
    <property type="protein sequence ID" value="MFC4556594.1"/>
    <property type="molecule type" value="Genomic_DNA"/>
</dbReference>
<organism evidence="3 4">
    <name type="scientific">Virgibacillus kekensis</name>
    <dbReference type="NCBI Taxonomy" id="202261"/>
    <lineage>
        <taxon>Bacteria</taxon>
        <taxon>Bacillati</taxon>
        <taxon>Bacillota</taxon>
        <taxon>Bacilli</taxon>
        <taxon>Bacillales</taxon>
        <taxon>Bacillaceae</taxon>
        <taxon>Virgibacillus</taxon>
    </lineage>
</organism>
<protein>
    <submittedName>
        <fullName evidence="3">LiaI-LiaF-like domain-containing protein</fullName>
    </submittedName>
</protein>
<feature type="transmembrane region" description="Helical" evidence="1">
    <location>
        <begin position="106"/>
        <end position="124"/>
    </location>
</feature>
<evidence type="ECO:0000313" key="4">
    <source>
        <dbReference type="Proteomes" id="UP001595989"/>
    </source>
</evidence>
<feature type="transmembrane region" description="Helical" evidence="1">
    <location>
        <begin position="33"/>
        <end position="51"/>
    </location>
</feature>